<reference evidence="3" key="1">
    <citation type="journal article" date="2019" name="Int. J. Syst. Evol. Microbiol.">
        <title>The Global Catalogue of Microorganisms (GCM) 10K type strain sequencing project: providing services to taxonomists for standard genome sequencing and annotation.</title>
        <authorList>
            <consortium name="The Broad Institute Genomics Platform"/>
            <consortium name="The Broad Institute Genome Sequencing Center for Infectious Disease"/>
            <person name="Wu L."/>
            <person name="Ma J."/>
        </authorList>
    </citation>
    <scope>NUCLEOTIDE SEQUENCE [LARGE SCALE GENOMIC DNA]</scope>
    <source>
        <strain evidence="3">JCM 17805</strain>
    </source>
</reference>
<accession>A0ABP8UXP0</accession>
<keyword evidence="3" id="KW-1185">Reference proteome</keyword>
<keyword evidence="1" id="KW-0812">Transmembrane</keyword>
<dbReference type="PANTHER" id="PTHR38095:SF2">
    <property type="entry name" value="ANAEROBIC DIMETHYL SULFOXIDE REDUCTASE CHAIN C"/>
    <property type="match status" value="1"/>
</dbReference>
<proteinExistence type="predicted"/>
<sequence length="283" mass="30472">MHELSLVFFTVLAQCAVGIFLVLGCLQFASFGQRDRLQLLSRLQIASLVILGVAGLAAGTHLGQPLRAFNVIFGLEHLSPLSVEILTTSLFGGVAFTFIAATLLNILPALHRLVLLGAMALGVALLLAIANVYTLATVPTWNTDWTVFQFVMPAVVLGVMGAAVLVRSQSDRMGLFARHADKALSTIGLIALAVIATGFVLYLFWLGQLSTAIDPFMVKDYHHSLLAARFALLFLGVSLWIVPAMRGSNTGVRQPAVGFVLVLASELMGRIFFYDLHMFSTGL</sequence>
<feature type="transmembrane region" description="Helical" evidence="1">
    <location>
        <begin position="145"/>
        <end position="166"/>
    </location>
</feature>
<name>A0ABP8UXP0_9GAMM</name>
<feature type="transmembrane region" description="Helical" evidence="1">
    <location>
        <begin position="6"/>
        <end position="31"/>
    </location>
</feature>
<evidence type="ECO:0000313" key="3">
    <source>
        <dbReference type="Proteomes" id="UP001500604"/>
    </source>
</evidence>
<dbReference type="RefSeq" id="WP_345192811.1">
    <property type="nucleotide sequence ID" value="NZ_BAABFL010000008.1"/>
</dbReference>
<dbReference type="EMBL" id="BAABFL010000008">
    <property type="protein sequence ID" value="GAA4647875.1"/>
    <property type="molecule type" value="Genomic_DNA"/>
</dbReference>
<dbReference type="PANTHER" id="PTHR38095">
    <property type="entry name" value="ANAEROBIC DIMETHYL SULFOXIDE REDUCTASE CHAIN YNFH"/>
    <property type="match status" value="1"/>
</dbReference>
<dbReference type="InterPro" id="IPR007059">
    <property type="entry name" value="DmsC"/>
</dbReference>
<keyword evidence="1" id="KW-0472">Membrane</keyword>
<comment type="caution">
    <text evidence="2">The sequence shown here is derived from an EMBL/GenBank/DDBJ whole genome shotgun (WGS) entry which is preliminary data.</text>
</comment>
<organism evidence="2 3">
    <name type="scientific">Kistimonas scapharcae</name>
    <dbReference type="NCBI Taxonomy" id="1036133"/>
    <lineage>
        <taxon>Bacteria</taxon>
        <taxon>Pseudomonadati</taxon>
        <taxon>Pseudomonadota</taxon>
        <taxon>Gammaproteobacteria</taxon>
        <taxon>Oceanospirillales</taxon>
        <taxon>Endozoicomonadaceae</taxon>
        <taxon>Kistimonas</taxon>
    </lineage>
</organism>
<feature type="transmembrane region" description="Helical" evidence="1">
    <location>
        <begin position="226"/>
        <end position="244"/>
    </location>
</feature>
<gene>
    <name evidence="2" type="ORF">GCM10023116_01370</name>
</gene>
<keyword evidence="1" id="KW-1133">Transmembrane helix</keyword>
<evidence type="ECO:0000256" key="1">
    <source>
        <dbReference type="SAM" id="Phobius"/>
    </source>
</evidence>
<feature type="transmembrane region" description="Helical" evidence="1">
    <location>
        <begin position="113"/>
        <end position="133"/>
    </location>
</feature>
<dbReference type="Pfam" id="PF04976">
    <property type="entry name" value="DmsC"/>
    <property type="match status" value="1"/>
</dbReference>
<evidence type="ECO:0000313" key="2">
    <source>
        <dbReference type="EMBL" id="GAA4647875.1"/>
    </source>
</evidence>
<feature type="transmembrane region" description="Helical" evidence="1">
    <location>
        <begin position="83"/>
        <end position="106"/>
    </location>
</feature>
<dbReference type="Proteomes" id="UP001500604">
    <property type="component" value="Unassembled WGS sequence"/>
</dbReference>
<protein>
    <submittedName>
        <fullName evidence="2">Dimethyl sulfoxide reductase anchor subunit</fullName>
    </submittedName>
</protein>
<feature type="transmembrane region" description="Helical" evidence="1">
    <location>
        <begin position="43"/>
        <end position="63"/>
    </location>
</feature>
<feature type="transmembrane region" description="Helical" evidence="1">
    <location>
        <begin position="187"/>
        <end position="206"/>
    </location>
</feature>
<feature type="transmembrane region" description="Helical" evidence="1">
    <location>
        <begin position="256"/>
        <end position="274"/>
    </location>
</feature>